<evidence type="ECO:0000256" key="5">
    <source>
        <dbReference type="ARBA" id="ARBA00022630"/>
    </source>
</evidence>
<keyword evidence="5 11" id="KW-0285">Flavoprotein</keyword>
<keyword evidence="6 11" id="KW-0819">tRNA processing</keyword>
<feature type="binding site" evidence="11">
    <location>
        <begin position="11"/>
        <end position="16"/>
    </location>
    <ligand>
        <name>FAD</name>
        <dbReference type="ChEBI" id="CHEBI:57692"/>
    </ligand>
</feature>
<proteinExistence type="inferred from homology"/>
<evidence type="ECO:0000259" key="12">
    <source>
        <dbReference type="SMART" id="SM01228"/>
    </source>
</evidence>
<dbReference type="Pfam" id="PF01134">
    <property type="entry name" value="GIDA"/>
    <property type="match status" value="1"/>
</dbReference>
<reference evidence="13 14" key="1">
    <citation type="submission" date="2018-06" db="EMBL/GenBank/DDBJ databases">
        <title>Mucibacter soli gen. nov., sp. nov., a new member of the family Chitinophagaceae producing mucin.</title>
        <authorList>
            <person name="Kim M.-K."/>
            <person name="Park S."/>
            <person name="Kim T.-S."/>
            <person name="Joung Y."/>
            <person name="Han J.-H."/>
            <person name="Kim S.B."/>
        </authorList>
    </citation>
    <scope>NUCLEOTIDE SEQUENCE [LARGE SCALE GENOMIC DNA]</scope>
    <source>
        <strain evidence="13 14">R1-15</strain>
    </source>
</reference>
<evidence type="ECO:0000256" key="7">
    <source>
        <dbReference type="ARBA" id="ARBA00022827"/>
    </source>
</evidence>
<dbReference type="SUPFAM" id="SSF51905">
    <property type="entry name" value="FAD/NAD(P)-binding domain"/>
    <property type="match status" value="1"/>
</dbReference>
<feature type="binding site" evidence="11">
    <location>
        <begin position="272"/>
        <end position="286"/>
    </location>
    <ligand>
        <name>NAD(+)</name>
        <dbReference type="ChEBI" id="CHEBI:57540"/>
    </ligand>
</feature>
<dbReference type="Gene3D" id="3.50.50.60">
    <property type="entry name" value="FAD/NAD(P)-binding domain"/>
    <property type="match status" value="2"/>
</dbReference>
<dbReference type="PANTHER" id="PTHR11806:SF0">
    <property type="entry name" value="PROTEIN MTO1 HOMOLOG, MITOCHONDRIAL"/>
    <property type="match status" value="1"/>
</dbReference>
<dbReference type="SMART" id="SM01228">
    <property type="entry name" value="GIDA_assoc_3"/>
    <property type="match status" value="1"/>
</dbReference>
<dbReference type="OrthoDB" id="9815560at2"/>
<dbReference type="InterPro" id="IPR002218">
    <property type="entry name" value="MnmG-rel"/>
</dbReference>
<dbReference type="FunFam" id="3.50.50.60:FF:000002">
    <property type="entry name" value="tRNA uridine 5-carboxymethylaminomethyl modification enzyme MnmG"/>
    <property type="match status" value="1"/>
</dbReference>
<sequence length="622" mass="69825">MFPEYDVIVVGAGHAGCEAAAAAANMGSKVLLVTMNMQTIAQMSCNPAMGGIAKGQIVREIDALGGYSGIVSDKSMIQFRMLNKSKGPGMWSPRTQNDRMLFAATWREMLEATSNVDFWQDMVKELIVSRGTIQGVVTGMGQEIRAKSVVLTNGTFLNGVIHIGEKQFGGGRIGEKGASGITEQLVELGFESARLKTGTPPRIDGRSLDYTKMEKQEGDEEIVGFSYLPVERIKPQEQRACWITYTSQEVHDILKTGFEQSPMYQGRIKGSGPRYCPSIEDKINRFADRDRHQLFVEPEGWNTVEIYVNGFSTSLPEDVQYKALKMVPGFENCRFFRPGYAIEYDYFPPTQLKFTLETKEIRNLFFAGQINGTTGYEEAACQGLMAGINAHRNAHEQEPFVLQRSDAYIGVLIDDLINKGTDEPYRMFTSRAEFRTLLRQDNADMRLTPMSYEMGLASEERMELVRKKMDEVEQIKKTLADFSVEPAAANEYLSSKDSSPLVERSRALKLLLRPNIDLKELCAEIPELKAAIGDVHIHSLEQAEIQAKYDVYIEKERELVKKMASLEDLMIPDSFNYDKLTALSMEARQKLNKIRPNTLGQASRISGVNPSDVQILMVYMGR</sequence>
<comment type="subunit">
    <text evidence="9 11">Homodimer. Heterotetramer of two MnmE and two MnmG subunits.</text>
</comment>
<dbReference type="InterPro" id="IPR044920">
    <property type="entry name" value="MnmG_C_subdom_sf"/>
</dbReference>
<evidence type="ECO:0000256" key="9">
    <source>
        <dbReference type="ARBA" id="ARBA00025948"/>
    </source>
</evidence>
<dbReference type="RefSeq" id="WP_110998984.1">
    <property type="nucleotide sequence ID" value="NZ_QKTW01000016.1"/>
</dbReference>
<dbReference type="FunFam" id="1.10.150.570:FF:000001">
    <property type="entry name" value="tRNA uridine 5-carboxymethylaminomethyl modification enzyme MnmG"/>
    <property type="match status" value="1"/>
</dbReference>
<protein>
    <recommendedName>
        <fullName evidence="4 11">tRNA uridine 5-carboxymethylaminomethyl modification enzyme MnmG</fullName>
    </recommendedName>
    <alternativeName>
        <fullName evidence="10 11">Glucose-inhibited division protein A</fullName>
    </alternativeName>
</protein>
<accession>A0A2W2AHD2</accession>
<keyword evidence="7 11" id="KW-0274">FAD</keyword>
<dbReference type="HAMAP" id="MF_00129">
    <property type="entry name" value="MnmG_GidA"/>
    <property type="match status" value="1"/>
</dbReference>
<dbReference type="Pfam" id="PF13932">
    <property type="entry name" value="SAM_GIDA_C"/>
    <property type="match status" value="1"/>
</dbReference>
<evidence type="ECO:0000256" key="4">
    <source>
        <dbReference type="ARBA" id="ARBA00020461"/>
    </source>
</evidence>
<evidence type="ECO:0000256" key="11">
    <source>
        <dbReference type="HAMAP-Rule" id="MF_00129"/>
    </source>
</evidence>
<dbReference type="GO" id="GO:0005829">
    <property type="term" value="C:cytosol"/>
    <property type="evidence" value="ECO:0007669"/>
    <property type="project" value="TreeGrafter"/>
</dbReference>
<dbReference type="EMBL" id="QKTW01000016">
    <property type="protein sequence ID" value="PZF72952.1"/>
    <property type="molecule type" value="Genomic_DNA"/>
</dbReference>
<name>A0A2W2AHD2_9BACT</name>
<keyword evidence="11" id="KW-0963">Cytoplasm</keyword>
<evidence type="ECO:0000256" key="8">
    <source>
        <dbReference type="ARBA" id="ARBA00023027"/>
    </source>
</evidence>
<dbReference type="PROSITE" id="PS01280">
    <property type="entry name" value="GIDA_1"/>
    <property type="match status" value="1"/>
</dbReference>
<dbReference type="GO" id="GO:0030488">
    <property type="term" value="P:tRNA methylation"/>
    <property type="evidence" value="ECO:0007669"/>
    <property type="project" value="TreeGrafter"/>
</dbReference>
<dbReference type="Proteomes" id="UP000248745">
    <property type="component" value="Unassembled WGS sequence"/>
</dbReference>
<organism evidence="13 14">
    <name type="scientific">Taibaiella soli</name>
    <dbReference type="NCBI Taxonomy" id="1649169"/>
    <lineage>
        <taxon>Bacteria</taxon>
        <taxon>Pseudomonadati</taxon>
        <taxon>Bacteroidota</taxon>
        <taxon>Chitinophagia</taxon>
        <taxon>Chitinophagales</taxon>
        <taxon>Chitinophagaceae</taxon>
        <taxon>Taibaiella</taxon>
    </lineage>
</organism>
<comment type="similarity">
    <text evidence="3 11">Belongs to the MnmG family.</text>
</comment>
<dbReference type="Gene3D" id="1.10.10.1800">
    <property type="entry name" value="tRNA uridine 5-carboxymethylaminomethyl modification enzyme MnmG/GidA"/>
    <property type="match status" value="1"/>
</dbReference>
<comment type="subcellular location">
    <subcellularLocation>
        <location evidence="11">Cytoplasm</location>
    </subcellularLocation>
</comment>
<dbReference type="PROSITE" id="PS01281">
    <property type="entry name" value="GIDA_2"/>
    <property type="match status" value="1"/>
</dbReference>
<gene>
    <name evidence="11" type="primary">mnmG</name>
    <name evidence="11" type="synonym">gidA</name>
    <name evidence="13" type="ORF">DN068_11110</name>
</gene>
<dbReference type="AlphaFoldDB" id="A0A2W2AHD2"/>
<dbReference type="InterPro" id="IPR049312">
    <property type="entry name" value="GIDA_C_N"/>
</dbReference>
<comment type="function">
    <text evidence="2 11">NAD-binding protein involved in the addition of a carboxymethylaminomethyl (cmnm) group at the wobble position (U34) of certain tRNAs, forming tRNA-cmnm(5)s(2)U34.</text>
</comment>
<dbReference type="InterPro" id="IPR047001">
    <property type="entry name" value="MnmG_C_subdom"/>
</dbReference>
<dbReference type="PANTHER" id="PTHR11806">
    <property type="entry name" value="GLUCOSE INHIBITED DIVISION PROTEIN A"/>
    <property type="match status" value="1"/>
</dbReference>
<comment type="caution">
    <text evidence="11">Lacks conserved residue(s) required for the propagation of feature annotation.</text>
</comment>
<evidence type="ECO:0000256" key="3">
    <source>
        <dbReference type="ARBA" id="ARBA00007653"/>
    </source>
</evidence>
<evidence type="ECO:0000256" key="2">
    <source>
        <dbReference type="ARBA" id="ARBA00003717"/>
    </source>
</evidence>
<dbReference type="GO" id="GO:0002098">
    <property type="term" value="P:tRNA wobble uridine modification"/>
    <property type="evidence" value="ECO:0007669"/>
    <property type="project" value="InterPro"/>
</dbReference>
<dbReference type="InterPro" id="IPR026904">
    <property type="entry name" value="MnmG_C"/>
</dbReference>
<dbReference type="Pfam" id="PF21680">
    <property type="entry name" value="GIDA_C_1st"/>
    <property type="match status" value="1"/>
</dbReference>
<dbReference type="InterPro" id="IPR036188">
    <property type="entry name" value="FAD/NAD-bd_sf"/>
</dbReference>
<keyword evidence="8 11" id="KW-0520">NAD</keyword>
<dbReference type="InterPro" id="IPR040131">
    <property type="entry name" value="MnmG_N"/>
</dbReference>
<dbReference type="NCBIfam" id="TIGR00136">
    <property type="entry name" value="mnmG_gidA"/>
    <property type="match status" value="1"/>
</dbReference>
<dbReference type="InterPro" id="IPR004416">
    <property type="entry name" value="MnmG"/>
</dbReference>
<dbReference type="InterPro" id="IPR020595">
    <property type="entry name" value="MnmG-rel_CS"/>
</dbReference>
<dbReference type="Gene3D" id="1.10.150.570">
    <property type="entry name" value="GidA associated domain, C-terminal subdomain"/>
    <property type="match status" value="1"/>
</dbReference>
<evidence type="ECO:0000256" key="1">
    <source>
        <dbReference type="ARBA" id="ARBA00001974"/>
    </source>
</evidence>
<dbReference type="GO" id="GO:0050660">
    <property type="term" value="F:flavin adenine dinucleotide binding"/>
    <property type="evidence" value="ECO:0007669"/>
    <property type="project" value="UniProtKB-UniRule"/>
</dbReference>
<evidence type="ECO:0000313" key="13">
    <source>
        <dbReference type="EMBL" id="PZF72952.1"/>
    </source>
</evidence>
<evidence type="ECO:0000256" key="10">
    <source>
        <dbReference type="ARBA" id="ARBA00031800"/>
    </source>
</evidence>
<keyword evidence="14" id="KW-1185">Reference proteome</keyword>
<comment type="cofactor">
    <cofactor evidence="1 11">
        <name>FAD</name>
        <dbReference type="ChEBI" id="CHEBI:57692"/>
    </cofactor>
</comment>
<evidence type="ECO:0000313" key="14">
    <source>
        <dbReference type="Proteomes" id="UP000248745"/>
    </source>
</evidence>
<evidence type="ECO:0000256" key="6">
    <source>
        <dbReference type="ARBA" id="ARBA00022694"/>
    </source>
</evidence>
<comment type="caution">
    <text evidence="13">The sequence shown here is derived from an EMBL/GenBank/DDBJ whole genome shotgun (WGS) entry which is preliminary data.</text>
</comment>
<feature type="domain" description="tRNA uridine 5-carboxymethylaminomethyl modification enzyme C-terminal subdomain" evidence="12">
    <location>
        <begin position="547"/>
        <end position="618"/>
    </location>
</feature>